<feature type="domain" description="SsuA/THI5-like" evidence="2">
    <location>
        <begin position="70"/>
        <end position="282"/>
    </location>
</feature>
<dbReference type="EMBL" id="VSSQ01000692">
    <property type="protein sequence ID" value="MPL99858.1"/>
    <property type="molecule type" value="Genomic_DNA"/>
</dbReference>
<evidence type="ECO:0000313" key="3">
    <source>
        <dbReference type="EMBL" id="MPL99858.1"/>
    </source>
</evidence>
<gene>
    <name evidence="3" type="ORF">SDC9_46079</name>
</gene>
<dbReference type="AlphaFoldDB" id="A0A644W8E3"/>
<dbReference type="GO" id="GO:0009228">
    <property type="term" value="P:thiamine biosynthetic process"/>
    <property type="evidence" value="ECO:0007669"/>
    <property type="project" value="InterPro"/>
</dbReference>
<sequence>MGNRLHLREKHRPVDGKETVTGHRTVTKSMIGGNAMKRDRFCLLLLVLLLLVSPAGGEEKLSLMLDWFPNVDHVPLFVARQGGFFSKHGLSVDLQSPSDSADPLKLAAAGHVDIALSYQPQAIIAASAGIPLKAVGRLVGSPLSTLLFLDGKGITSPADLEGKTIGYTVPGMMDHLLHAFAAVNGIRKYTPVNVGFVILQSLAAGKVDAVMGPFKNYEPVAMEMEGYPASFFELEKFGIPAYDELVFVTGTMTWNRKSETIRRFLDAVEEAIAFTAASPEEALALYFEAVPEAPREMERKAFEKTRLWFGPDTRLDAARWKTFADFALQWGMIEKEVNVYEIVAER</sequence>
<feature type="region of interest" description="Disordered" evidence="1">
    <location>
        <begin position="1"/>
        <end position="20"/>
    </location>
</feature>
<dbReference type="SUPFAM" id="SSF53850">
    <property type="entry name" value="Periplasmic binding protein-like II"/>
    <property type="match status" value="1"/>
</dbReference>
<protein>
    <submittedName>
        <fullName evidence="3">Putative thiamine biosynthesis protein</fullName>
    </submittedName>
</protein>
<dbReference type="InterPro" id="IPR027939">
    <property type="entry name" value="NMT1/THI5"/>
</dbReference>
<dbReference type="Gene3D" id="3.40.190.10">
    <property type="entry name" value="Periplasmic binding protein-like II"/>
    <property type="match status" value="2"/>
</dbReference>
<dbReference type="Pfam" id="PF09084">
    <property type="entry name" value="NMT1"/>
    <property type="match status" value="1"/>
</dbReference>
<organism evidence="3">
    <name type="scientific">bioreactor metagenome</name>
    <dbReference type="NCBI Taxonomy" id="1076179"/>
    <lineage>
        <taxon>unclassified sequences</taxon>
        <taxon>metagenomes</taxon>
        <taxon>ecological metagenomes</taxon>
    </lineage>
</organism>
<accession>A0A644W8E3</accession>
<dbReference type="PANTHER" id="PTHR31528:SF3">
    <property type="entry name" value="THIAMINE BIOSYNTHESIS PROTEIN HI_0357-RELATED"/>
    <property type="match status" value="1"/>
</dbReference>
<proteinExistence type="predicted"/>
<reference evidence="3" key="1">
    <citation type="submission" date="2019-08" db="EMBL/GenBank/DDBJ databases">
        <authorList>
            <person name="Kucharzyk K."/>
            <person name="Murdoch R.W."/>
            <person name="Higgins S."/>
            <person name="Loffler F."/>
        </authorList>
    </citation>
    <scope>NUCLEOTIDE SEQUENCE</scope>
</reference>
<comment type="caution">
    <text evidence="3">The sequence shown here is derived from an EMBL/GenBank/DDBJ whole genome shotgun (WGS) entry which is preliminary data.</text>
</comment>
<dbReference type="InterPro" id="IPR015168">
    <property type="entry name" value="SsuA/THI5"/>
</dbReference>
<name>A0A644W8E3_9ZZZZ</name>
<evidence type="ECO:0000256" key="1">
    <source>
        <dbReference type="SAM" id="MobiDB-lite"/>
    </source>
</evidence>
<evidence type="ECO:0000259" key="2">
    <source>
        <dbReference type="Pfam" id="PF09084"/>
    </source>
</evidence>
<dbReference type="PANTHER" id="PTHR31528">
    <property type="entry name" value="4-AMINO-5-HYDROXYMETHYL-2-METHYLPYRIMIDINE PHOSPHATE SYNTHASE THI11-RELATED"/>
    <property type="match status" value="1"/>
</dbReference>
<feature type="compositionally biased region" description="Basic residues" evidence="1">
    <location>
        <begin position="1"/>
        <end position="11"/>
    </location>
</feature>